<dbReference type="Pfam" id="PF12840">
    <property type="entry name" value="HTH_20"/>
    <property type="match status" value="1"/>
</dbReference>
<dbReference type="RefSeq" id="WP_322458057.1">
    <property type="nucleotide sequence ID" value="NZ_CP141059.1"/>
</dbReference>
<dbReference type="Proteomes" id="UP001327225">
    <property type="component" value="Chromosome"/>
</dbReference>
<reference evidence="4" key="1">
    <citation type="submission" date="2023-12" db="EMBL/GenBank/DDBJ databases">
        <title>Novel species in genus Nocardioides.</title>
        <authorList>
            <person name="Zhou H."/>
        </authorList>
    </citation>
    <scope>NUCLEOTIDE SEQUENCE [LARGE SCALE GENOMIC DNA]</scope>
    <source>
        <strain evidence="4">HM61</strain>
    </source>
</reference>
<feature type="domain" description="HTH arsR-type" evidence="2">
    <location>
        <begin position="4"/>
        <end position="101"/>
    </location>
</feature>
<dbReference type="PANTHER" id="PTHR43428:SF1">
    <property type="entry name" value="ARSENATE REDUCTASE"/>
    <property type="match status" value="1"/>
</dbReference>
<dbReference type="Pfam" id="PF01451">
    <property type="entry name" value="LMWPc"/>
    <property type="match status" value="1"/>
</dbReference>
<proteinExistence type="predicted"/>
<dbReference type="SUPFAM" id="SSF52788">
    <property type="entry name" value="Phosphotyrosine protein phosphatases I"/>
    <property type="match status" value="1"/>
</dbReference>
<dbReference type="InterPro" id="IPR023485">
    <property type="entry name" value="Ptyr_pPase"/>
</dbReference>
<dbReference type="SMART" id="SM00418">
    <property type="entry name" value="HTH_ARSR"/>
    <property type="match status" value="1"/>
</dbReference>
<dbReference type="InterPro" id="IPR001845">
    <property type="entry name" value="HTH_ArsR_DNA-bd_dom"/>
</dbReference>
<evidence type="ECO:0000259" key="2">
    <source>
        <dbReference type="PROSITE" id="PS50987"/>
    </source>
</evidence>
<evidence type="ECO:0000313" key="3">
    <source>
        <dbReference type="EMBL" id="WQQ28171.1"/>
    </source>
</evidence>
<dbReference type="SMART" id="SM00226">
    <property type="entry name" value="LMWPc"/>
    <property type="match status" value="1"/>
</dbReference>
<dbReference type="InterPro" id="IPR036196">
    <property type="entry name" value="Ptyr_pPase_sf"/>
</dbReference>
<dbReference type="SUPFAM" id="SSF46785">
    <property type="entry name" value="Winged helix' DNA-binding domain"/>
    <property type="match status" value="1"/>
</dbReference>
<organism evidence="3 4">
    <name type="scientific">Nocardioides bizhenqiangii</name>
    <dbReference type="NCBI Taxonomy" id="3095076"/>
    <lineage>
        <taxon>Bacteria</taxon>
        <taxon>Bacillati</taxon>
        <taxon>Actinomycetota</taxon>
        <taxon>Actinomycetes</taxon>
        <taxon>Propionibacteriales</taxon>
        <taxon>Nocardioidaceae</taxon>
        <taxon>Nocardioides</taxon>
    </lineage>
</organism>
<name>A0ABZ0ZWF2_9ACTN</name>
<keyword evidence="4" id="KW-1185">Reference proteome</keyword>
<dbReference type="EMBL" id="CP141059">
    <property type="protein sequence ID" value="WQQ28171.1"/>
    <property type="molecule type" value="Genomic_DNA"/>
</dbReference>
<evidence type="ECO:0000313" key="4">
    <source>
        <dbReference type="Proteomes" id="UP001327225"/>
    </source>
</evidence>
<sequence>MVIEAYPTLEGRAKVHAALADTTRLRITDLLSLTDATASELGASIGIPSNLLAHHLRVLEEAGLIARQRSEGDGRRSYIRLVPAALDVHGPESLAVPRRVVFVCTANSARSHIAAAMWRQASAIPAASAGTHPAPAIHPGALAAAHRHQLPIPRRRPRAVNQVLADGDLVITVCDRAHEELAGPTGFHWSVPDPVAPGTDAAFDAAYDHLATRVTALEPRLRTA</sequence>
<keyword evidence="1" id="KW-0059">Arsenical resistance</keyword>
<dbReference type="InterPro" id="IPR036390">
    <property type="entry name" value="WH_DNA-bd_sf"/>
</dbReference>
<dbReference type="Gene3D" id="1.10.10.10">
    <property type="entry name" value="Winged helix-like DNA-binding domain superfamily/Winged helix DNA-binding domain"/>
    <property type="match status" value="1"/>
</dbReference>
<dbReference type="InterPro" id="IPR011991">
    <property type="entry name" value="ArsR-like_HTH"/>
</dbReference>
<dbReference type="PANTHER" id="PTHR43428">
    <property type="entry name" value="ARSENATE REDUCTASE"/>
    <property type="match status" value="1"/>
</dbReference>
<dbReference type="PRINTS" id="PR00778">
    <property type="entry name" value="HTHARSR"/>
</dbReference>
<gene>
    <name evidence="3" type="ORF">SHK19_08045</name>
</gene>
<protein>
    <submittedName>
        <fullName evidence="3">Helix-turn-helix domain-containing protein</fullName>
    </submittedName>
</protein>
<dbReference type="Gene3D" id="3.40.50.2300">
    <property type="match status" value="1"/>
</dbReference>
<evidence type="ECO:0000256" key="1">
    <source>
        <dbReference type="ARBA" id="ARBA00022849"/>
    </source>
</evidence>
<dbReference type="InterPro" id="IPR036388">
    <property type="entry name" value="WH-like_DNA-bd_sf"/>
</dbReference>
<dbReference type="PROSITE" id="PS50987">
    <property type="entry name" value="HTH_ARSR_2"/>
    <property type="match status" value="1"/>
</dbReference>
<dbReference type="CDD" id="cd00090">
    <property type="entry name" value="HTH_ARSR"/>
    <property type="match status" value="1"/>
</dbReference>
<accession>A0ABZ0ZWF2</accession>